<proteinExistence type="predicted"/>
<gene>
    <name evidence="2" type="ORF">PFISCL1PPCAC_606</name>
</gene>
<dbReference type="AlphaFoldDB" id="A0AAV5UU53"/>
<dbReference type="Proteomes" id="UP001432322">
    <property type="component" value="Unassembled WGS sequence"/>
</dbReference>
<reference evidence="2" key="1">
    <citation type="submission" date="2023-10" db="EMBL/GenBank/DDBJ databases">
        <title>Genome assembly of Pristionchus species.</title>
        <authorList>
            <person name="Yoshida K."/>
            <person name="Sommer R.J."/>
        </authorList>
    </citation>
    <scope>NUCLEOTIDE SEQUENCE</scope>
    <source>
        <strain evidence="2">RS5133</strain>
    </source>
</reference>
<evidence type="ECO:0000256" key="1">
    <source>
        <dbReference type="SAM" id="MobiDB-lite"/>
    </source>
</evidence>
<evidence type="ECO:0000313" key="2">
    <source>
        <dbReference type="EMBL" id="GMT09309.1"/>
    </source>
</evidence>
<protein>
    <submittedName>
        <fullName evidence="2">Uncharacterized protein</fullName>
    </submittedName>
</protein>
<name>A0AAV5UU53_9BILA</name>
<feature type="non-terminal residue" evidence="2">
    <location>
        <position position="1"/>
    </location>
</feature>
<feature type="non-terminal residue" evidence="2">
    <location>
        <position position="82"/>
    </location>
</feature>
<accession>A0AAV5UU53</accession>
<evidence type="ECO:0000313" key="3">
    <source>
        <dbReference type="Proteomes" id="UP001432322"/>
    </source>
</evidence>
<dbReference type="EMBL" id="BTSY01000001">
    <property type="protein sequence ID" value="GMT09309.1"/>
    <property type="molecule type" value="Genomic_DNA"/>
</dbReference>
<comment type="caution">
    <text evidence="2">The sequence shown here is derived from an EMBL/GenBank/DDBJ whole genome shotgun (WGS) entry which is preliminary data.</text>
</comment>
<sequence>SKHGGCNCFSGRSMDRMIRRGNSWSGRCLRRAGSRQKCRRLSWRLLRICVRRVGGQGGRGRHPPSEEQIVKCTSEDDDTIQR</sequence>
<organism evidence="2 3">
    <name type="scientific">Pristionchus fissidentatus</name>
    <dbReference type="NCBI Taxonomy" id="1538716"/>
    <lineage>
        <taxon>Eukaryota</taxon>
        <taxon>Metazoa</taxon>
        <taxon>Ecdysozoa</taxon>
        <taxon>Nematoda</taxon>
        <taxon>Chromadorea</taxon>
        <taxon>Rhabditida</taxon>
        <taxon>Rhabditina</taxon>
        <taxon>Diplogasteromorpha</taxon>
        <taxon>Diplogasteroidea</taxon>
        <taxon>Neodiplogasteridae</taxon>
        <taxon>Pristionchus</taxon>
    </lineage>
</organism>
<feature type="region of interest" description="Disordered" evidence="1">
    <location>
        <begin position="55"/>
        <end position="82"/>
    </location>
</feature>
<keyword evidence="3" id="KW-1185">Reference proteome</keyword>